<accession>A0A1F7SL14</accession>
<dbReference type="NCBIfam" id="TIGR00464">
    <property type="entry name" value="gltX_bact"/>
    <property type="match status" value="1"/>
</dbReference>
<gene>
    <name evidence="10" type="primary">gltX</name>
    <name evidence="13" type="ORF">A3G31_09915</name>
</gene>
<evidence type="ECO:0000256" key="4">
    <source>
        <dbReference type="ARBA" id="ARBA00022490"/>
    </source>
</evidence>
<keyword evidence="7 10" id="KW-0067">ATP-binding</keyword>
<evidence type="ECO:0000256" key="5">
    <source>
        <dbReference type="ARBA" id="ARBA00022598"/>
    </source>
</evidence>
<dbReference type="InterPro" id="IPR020752">
    <property type="entry name" value="Glu-tRNA-synth_I_codon-bd_sub1"/>
</dbReference>
<organism evidence="13 14">
    <name type="scientific">Candidatus Schekmanbacteria bacterium RIFCSPLOWO2_12_FULL_38_15</name>
    <dbReference type="NCBI Taxonomy" id="1817883"/>
    <lineage>
        <taxon>Bacteria</taxon>
        <taxon>Candidatus Schekmaniibacteriota</taxon>
    </lineage>
</organism>
<comment type="caution">
    <text evidence="10">Lacks conserved residue(s) required for the propagation of feature annotation.</text>
</comment>
<dbReference type="InterPro" id="IPR001412">
    <property type="entry name" value="aa-tRNA-synth_I_CS"/>
</dbReference>
<keyword evidence="6 10" id="KW-0547">Nucleotide-binding</keyword>
<feature type="short sequence motif" description="'HIGH' region" evidence="10">
    <location>
        <begin position="10"/>
        <end position="20"/>
    </location>
</feature>
<evidence type="ECO:0000259" key="12">
    <source>
        <dbReference type="Pfam" id="PF19269"/>
    </source>
</evidence>
<evidence type="ECO:0000256" key="9">
    <source>
        <dbReference type="ARBA" id="ARBA00023146"/>
    </source>
</evidence>
<dbReference type="Gene3D" id="1.10.8.70">
    <property type="entry name" value="Glutamate-tRNA synthetase, class I, anticodon-binding domain 1"/>
    <property type="match status" value="1"/>
</dbReference>
<dbReference type="PANTHER" id="PTHR43311:SF2">
    <property type="entry name" value="GLUTAMATE--TRNA LIGASE, MITOCHONDRIAL-RELATED"/>
    <property type="match status" value="1"/>
</dbReference>
<dbReference type="PROSITE" id="PS00178">
    <property type="entry name" value="AA_TRNA_LIGASE_I"/>
    <property type="match status" value="1"/>
</dbReference>
<dbReference type="PANTHER" id="PTHR43311">
    <property type="entry name" value="GLUTAMATE--TRNA LIGASE"/>
    <property type="match status" value="1"/>
</dbReference>
<dbReference type="InterPro" id="IPR020751">
    <property type="entry name" value="aa-tRNA-synth_I_codon-bd_sub2"/>
</dbReference>
<dbReference type="InterPro" id="IPR014729">
    <property type="entry name" value="Rossmann-like_a/b/a_fold"/>
</dbReference>
<dbReference type="InterPro" id="IPR045462">
    <property type="entry name" value="aa-tRNA-synth_I_cd-bd"/>
</dbReference>
<dbReference type="AlphaFoldDB" id="A0A1F7SL14"/>
<dbReference type="Proteomes" id="UP000178082">
    <property type="component" value="Unassembled WGS sequence"/>
</dbReference>
<dbReference type="InterPro" id="IPR008925">
    <property type="entry name" value="aa_tRNA-synth_I_cd-bd_sf"/>
</dbReference>
<dbReference type="InterPro" id="IPR000924">
    <property type="entry name" value="Glu/Gln-tRNA-synth"/>
</dbReference>
<comment type="function">
    <text evidence="10">Catalyzes the attachment of glutamate to tRNA(Glu) in a two-step reaction: glutamate is first activated by ATP to form Glu-AMP and then transferred to the acceptor end of tRNA(Glu).</text>
</comment>
<comment type="catalytic activity">
    <reaction evidence="10">
        <text>tRNA(Glu) + L-glutamate + ATP = L-glutamyl-tRNA(Glu) + AMP + diphosphate</text>
        <dbReference type="Rhea" id="RHEA:23540"/>
        <dbReference type="Rhea" id="RHEA-COMP:9663"/>
        <dbReference type="Rhea" id="RHEA-COMP:9680"/>
        <dbReference type="ChEBI" id="CHEBI:29985"/>
        <dbReference type="ChEBI" id="CHEBI:30616"/>
        <dbReference type="ChEBI" id="CHEBI:33019"/>
        <dbReference type="ChEBI" id="CHEBI:78442"/>
        <dbReference type="ChEBI" id="CHEBI:78520"/>
        <dbReference type="ChEBI" id="CHEBI:456215"/>
        <dbReference type="EC" id="6.1.1.17"/>
    </reaction>
</comment>
<proteinExistence type="inferred from homology"/>
<dbReference type="InterPro" id="IPR004527">
    <property type="entry name" value="Glu-tRNA-ligase_bac/mito"/>
</dbReference>
<name>A0A1F7SL14_9BACT</name>
<evidence type="ECO:0000313" key="13">
    <source>
        <dbReference type="EMBL" id="OGL54470.1"/>
    </source>
</evidence>
<dbReference type="GO" id="GO:0008270">
    <property type="term" value="F:zinc ion binding"/>
    <property type="evidence" value="ECO:0007669"/>
    <property type="project" value="InterPro"/>
</dbReference>
<evidence type="ECO:0000259" key="11">
    <source>
        <dbReference type="Pfam" id="PF00749"/>
    </source>
</evidence>
<dbReference type="STRING" id="1817883.A3G31_09915"/>
<feature type="short sequence motif" description="'KMSKS' region" evidence="10">
    <location>
        <begin position="237"/>
        <end position="241"/>
    </location>
</feature>
<comment type="similarity">
    <text evidence="2 10">Belongs to the class-I aminoacyl-tRNA synthetase family. Glutamate--tRNA ligase type 1 subfamily.</text>
</comment>
<keyword evidence="8 10" id="KW-0648">Protein biosynthesis</keyword>
<dbReference type="GO" id="GO:0005524">
    <property type="term" value="F:ATP binding"/>
    <property type="evidence" value="ECO:0007669"/>
    <property type="project" value="UniProtKB-UniRule"/>
</dbReference>
<sequence>MEKVRVRFAPSPTGYLHIGGAHTALFNWFFTRRNSGVFVLRIEDTDIVRSNEESVKAIIDALEWLGINWDEGPYFQSKRRDLYLGAVKKLLDTGKAYKCYCTQEELKEMREKALKEKTIPKYDGRCRKRKQGNTDKSFVVRFAAPHEGKTEINDLIRGQVIFDNSQLDDLVLLRGDGSPMYNLVVVVDDAEMEINYVIRGDDHLANTPKQILLYEALGYEIPKFAHLPMILGEDKARLSKRHCATSVMAYKEMGYLPQAMVNYLSRLGWSYGDQEIFSVEELIGNFSLDKVGKSAAIFNPEKLLWLNSHYLKTTDEQKMLENILPFLEKKGYERKEFDDRERMFKIIKGLKERCKTIKEMAESAYYFFTDEIKYDDNAVKKWITVQSCSVIRKLITELKNLEEFNVADIEKIFLRTMEEKKLKLVQIAQPVRVGLTGNTVSPGIFEVIEILGRERVLKRLSRVIDLQMTNDKA</sequence>
<feature type="domain" description="Aminoacyl-tRNA synthetase class I anticodon-binding" evidence="12">
    <location>
        <begin position="320"/>
        <end position="464"/>
    </location>
</feature>
<dbReference type="GO" id="GO:0006424">
    <property type="term" value="P:glutamyl-tRNA aminoacylation"/>
    <property type="evidence" value="ECO:0007669"/>
    <property type="project" value="UniProtKB-UniRule"/>
</dbReference>
<dbReference type="CDD" id="cd00808">
    <property type="entry name" value="GluRS_core"/>
    <property type="match status" value="1"/>
</dbReference>
<feature type="binding site" evidence="10">
    <location>
        <position position="240"/>
    </location>
    <ligand>
        <name>ATP</name>
        <dbReference type="ChEBI" id="CHEBI:30616"/>
    </ligand>
</feature>
<evidence type="ECO:0000256" key="2">
    <source>
        <dbReference type="ARBA" id="ARBA00007894"/>
    </source>
</evidence>
<reference evidence="13 14" key="1">
    <citation type="journal article" date="2016" name="Nat. Commun.">
        <title>Thousands of microbial genomes shed light on interconnected biogeochemical processes in an aquifer system.</title>
        <authorList>
            <person name="Anantharaman K."/>
            <person name="Brown C.T."/>
            <person name="Hug L.A."/>
            <person name="Sharon I."/>
            <person name="Castelle C.J."/>
            <person name="Probst A.J."/>
            <person name="Thomas B.C."/>
            <person name="Singh A."/>
            <person name="Wilkins M.J."/>
            <person name="Karaoz U."/>
            <person name="Brodie E.L."/>
            <person name="Williams K.H."/>
            <person name="Hubbard S.S."/>
            <person name="Banfield J.F."/>
        </authorList>
    </citation>
    <scope>NUCLEOTIDE SEQUENCE [LARGE SCALE GENOMIC DNA]</scope>
</reference>
<evidence type="ECO:0000313" key="14">
    <source>
        <dbReference type="Proteomes" id="UP000178082"/>
    </source>
</evidence>
<dbReference type="EC" id="6.1.1.17" evidence="10"/>
<keyword evidence="9 10" id="KW-0030">Aminoacyl-tRNA synthetase</keyword>
<comment type="caution">
    <text evidence="13">The sequence shown here is derived from an EMBL/GenBank/DDBJ whole genome shotgun (WGS) entry which is preliminary data.</text>
</comment>
<protein>
    <recommendedName>
        <fullName evidence="10">Glutamate--tRNA ligase</fullName>
        <ecNumber evidence="10">6.1.1.17</ecNumber>
    </recommendedName>
    <alternativeName>
        <fullName evidence="10">Glutamyl-tRNA synthetase</fullName>
        <shortName evidence="10">GluRS</shortName>
    </alternativeName>
</protein>
<dbReference type="InterPro" id="IPR033910">
    <property type="entry name" value="GluRS_core"/>
</dbReference>
<evidence type="ECO:0000256" key="1">
    <source>
        <dbReference type="ARBA" id="ARBA00004496"/>
    </source>
</evidence>
<dbReference type="SUPFAM" id="SSF48163">
    <property type="entry name" value="An anticodon-binding domain of class I aminoacyl-tRNA synthetases"/>
    <property type="match status" value="1"/>
</dbReference>
<dbReference type="GO" id="GO:0005829">
    <property type="term" value="C:cytosol"/>
    <property type="evidence" value="ECO:0007669"/>
    <property type="project" value="TreeGrafter"/>
</dbReference>
<dbReference type="Pfam" id="PF00749">
    <property type="entry name" value="tRNA-synt_1c"/>
    <property type="match status" value="1"/>
</dbReference>
<dbReference type="Gene3D" id="3.40.50.620">
    <property type="entry name" value="HUPs"/>
    <property type="match status" value="1"/>
</dbReference>
<evidence type="ECO:0000256" key="10">
    <source>
        <dbReference type="HAMAP-Rule" id="MF_00022"/>
    </source>
</evidence>
<evidence type="ECO:0000256" key="7">
    <source>
        <dbReference type="ARBA" id="ARBA00022840"/>
    </source>
</evidence>
<comment type="subunit">
    <text evidence="3 10">Monomer.</text>
</comment>
<evidence type="ECO:0000256" key="3">
    <source>
        <dbReference type="ARBA" id="ARBA00011245"/>
    </source>
</evidence>
<dbReference type="InterPro" id="IPR049940">
    <property type="entry name" value="GluQ/Sye"/>
</dbReference>
<dbReference type="SUPFAM" id="SSF52374">
    <property type="entry name" value="Nucleotidylyl transferase"/>
    <property type="match status" value="1"/>
</dbReference>
<dbReference type="GO" id="GO:0000049">
    <property type="term" value="F:tRNA binding"/>
    <property type="evidence" value="ECO:0007669"/>
    <property type="project" value="InterPro"/>
</dbReference>
<dbReference type="EMBL" id="MGDI01000011">
    <property type="protein sequence ID" value="OGL54470.1"/>
    <property type="molecule type" value="Genomic_DNA"/>
</dbReference>
<evidence type="ECO:0000256" key="8">
    <source>
        <dbReference type="ARBA" id="ARBA00022917"/>
    </source>
</evidence>
<feature type="domain" description="Glutamyl/glutaminyl-tRNA synthetase class Ib catalytic" evidence="11">
    <location>
        <begin position="3"/>
        <end position="305"/>
    </location>
</feature>
<dbReference type="InterPro" id="IPR020058">
    <property type="entry name" value="Glu/Gln-tRNA-synth_Ib_cat-dom"/>
</dbReference>
<dbReference type="HAMAP" id="MF_00022">
    <property type="entry name" value="Glu_tRNA_synth_type1"/>
    <property type="match status" value="1"/>
</dbReference>
<keyword evidence="5 10" id="KW-0436">Ligase</keyword>
<keyword evidence="4 10" id="KW-0963">Cytoplasm</keyword>
<dbReference type="PRINTS" id="PR00987">
    <property type="entry name" value="TRNASYNTHGLU"/>
</dbReference>
<dbReference type="Gene3D" id="1.10.10.350">
    <property type="match status" value="1"/>
</dbReference>
<evidence type="ECO:0000256" key="6">
    <source>
        <dbReference type="ARBA" id="ARBA00022741"/>
    </source>
</evidence>
<dbReference type="FunFam" id="3.40.50.620:FF:000007">
    <property type="entry name" value="Glutamate--tRNA ligase"/>
    <property type="match status" value="1"/>
</dbReference>
<comment type="subcellular location">
    <subcellularLocation>
        <location evidence="1 10">Cytoplasm</location>
    </subcellularLocation>
</comment>
<dbReference type="GO" id="GO:0004818">
    <property type="term" value="F:glutamate-tRNA ligase activity"/>
    <property type="evidence" value="ECO:0007669"/>
    <property type="project" value="UniProtKB-UniRule"/>
</dbReference>
<dbReference type="Pfam" id="PF19269">
    <property type="entry name" value="Anticodon_2"/>
    <property type="match status" value="1"/>
</dbReference>